<keyword evidence="2" id="KW-1185">Reference proteome</keyword>
<dbReference type="AlphaFoldDB" id="A0A8J5MJG1"/>
<proteinExistence type="predicted"/>
<feature type="non-terminal residue" evidence="1">
    <location>
        <position position="202"/>
    </location>
</feature>
<name>A0A8J5MJG1_HOMAM</name>
<accession>A0A8J5MJG1</accession>
<evidence type="ECO:0000313" key="1">
    <source>
        <dbReference type="EMBL" id="KAG7153728.1"/>
    </source>
</evidence>
<dbReference type="EMBL" id="JAHLQT010046319">
    <property type="protein sequence ID" value="KAG7153728.1"/>
    <property type="molecule type" value="Genomic_DNA"/>
</dbReference>
<organism evidence="1 2">
    <name type="scientific">Homarus americanus</name>
    <name type="common">American lobster</name>
    <dbReference type="NCBI Taxonomy" id="6706"/>
    <lineage>
        <taxon>Eukaryota</taxon>
        <taxon>Metazoa</taxon>
        <taxon>Ecdysozoa</taxon>
        <taxon>Arthropoda</taxon>
        <taxon>Crustacea</taxon>
        <taxon>Multicrustacea</taxon>
        <taxon>Malacostraca</taxon>
        <taxon>Eumalacostraca</taxon>
        <taxon>Eucarida</taxon>
        <taxon>Decapoda</taxon>
        <taxon>Pleocyemata</taxon>
        <taxon>Astacidea</taxon>
        <taxon>Nephropoidea</taxon>
        <taxon>Nephropidae</taxon>
        <taxon>Homarus</taxon>
    </lineage>
</organism>
<evidence type="ECO:0000313" key="2">
    <source>
        <dbReference type="Proteomes" id="UP000747542"/>
    </source>
</evidence>
<gene>
    <name evidence="1" type="ORF">Hamer_G009398</name>
</gene>
<comment type="caution">
    <text evidence="1">The sequence shown here is derived from an EMBL/GenBank/DDBJ whole genome shotgun (WGS) entry which is preliminary data.</text>
</comment>
<dbReference type="Proteomes" id="UP000747542">
    <property type="component" value="Unassembled WGS sequence"/>
</dbReference>
<reference evidence="1" key="1">
    <citation type="journal article" date="2021" name="Sci. Adv.">
        <title>The American lobster genome reveals insights on longevity, neural, and immune adaptations.</title>
        <authorList>
            <person name="Polinski J.M."/>
            <person name="Zimin A.V."/>
            <person name="Clark K.F."/>
            <person name="Kohn A.B."/>
            <person name="Sadowski N."/>
            <person name="Timp W."/>
            <person name="Ptitsyn A."/>
            <person name="Khanna P."/>
            <person name="Romanova D.Y."/>
            <person name="Williams P."/>
            <person name="Greenwood S.J."/>
            <person name="Moroz L.L."/>
            <person name="Walt D.R."/>
            <person name="Bodnar A.G."/>
        </authorList>
    </citation>
    <scope>NUCLEOTIDE SEQUENCE</scope>
    <source>
        <strain evidence="1">GMGI-L3</strain>
    </source>
</reference>
<sequence>MQIQNETVSQDMFSLVSKDIVFNVQYRYDARLSHVTGATTKISLNHTKCRETVQAGQLSGAAVKMLPDTLLGLHLVITGKGSWIWPQRLSSPLCMICNGLLPNIICGLDLFLSGIDTDHIDWAAQVAQQLQPENMQLGYLVLPGSHLSDQDLQVLANQLKRLDVLVGDGVYVTGDKHQAFALSGYTVHRMRRHMALGRERER</sequence>
<protein>
    <submittedName>
        <fullName evidence="1">Uncharacterized protein</fullName>
    </submittedName>
</protein>